<reference evidence="3 4" key="1">
    <citation type="submission" date="2016-10" db="EMBL/GenBank/DDBJ databases">
        <authorList>
            <person name="Cai Z."/>
        </authorList>
    </citation>
    <scope>NUCLEOTIDE SEQUENCE [LARGE SCALE GENOMIC DNA]</scope>
</reference>
<dbReference type="Pfam" id="PF00112">
    <property type="entry name" value="Peptidase_C1"/>
    <property type="match status" value="1"/>
</dbReference>
<dbReference type="GO" id="GO:0008234">
    <property type="term" value="F:cysteine-type peptidase activity"/>
    <property type="evidence" value="ECO:0007669"/>
    <property type="project" value="InterPro"/>
</dbReference>
<name>A0A383VUU5_TETOB</name>
<dbReference type="Gene3D" id="3.90.70.10">
    <property type="entry name" value="Cysteine proteinases"/>
    <property type="match status" value="1"/>
</dbReference>
<feature type="region of interest" description="Disordered" evidence="1">
    <location>
        <begin position="1"/>
        <end position="25"/>
    </location>
</feature>
<proteinExistence type="predicted"/>
<keyword evidence="4" id="KW-1185">Reference proteome</keyword>
<feature type="domain" description="Peptidase C1A papain C-terminal" evidence="2">
    <location>
        <begin position="26"/>
        <end position="215"/>
    </location>
</feature>
<dbReference type="AlphaFoldDB" id="A0A383VUU5"/>
<gene>
    <name evidence="3" type="ORF">BQ4739_LOCUS8949</name>
</gene>
<sequence>MYYMAGSPQVYDSSNRRDTPGKVSYTGSANDQKLCSTCVGHAVTKGIPLAVTARLRQNPAQFAVSPQAFYYCAEPAGRSCKTGWDIPDALRAMVNNPHKVLPPRCFNTTALLQGQDEADSGDWAAVCKAAAVLPSCAAITKEQPLYTCPYESLSSLAVNNDFEVQFNASARTRPGLQLPPYRYNVSARPSYAHAALIIGYDNDNYTWTMLNSWGTGRDAGQLRTRGVTADGLLKMQMGLSGVGTPDATYGVSCYPANGTSFNLHHHQPWARSIRRFLTPLDGINGKCYNYTIVRGDTLAAIVDHFGTYTRQVVHDKANRGIVGRLDEFTYAFGAVLTIEELTMAMTTVNSVTGTFAAAASHVQCSQHDADGTRKDVTCALANATACSQPGAYVLRRLSAVAT</sequence>
<evidence type="ECO:0000259" key="2">
    <source>
        <dbReference type="Pfam" id="PF00112"/>
    </source>
</evidence>
<evidence type="ECO:0000313" key="3">
    <source>
        <dbReference type="EMBL" id="SZX68609.1"/>
    </source>
</evidence>
<evidence type="ECO:0000256" key="1">
    <source>
        <dbReference type="SAM" id="MobiDB-lite"/>
    </source>
</evidence>
<accession>A0A383VUU5</accession>
<dbReference type="InterPro" id="IPR038765">
    <property type="entry name" value="Papain-like_cys_pep_sf"/>
</dbReference>
<organism evidence="3 4">
    <name type="scientific">Tetradesmus obliquus</name>
    <name type="common">Green alga</name>
    <name type="synonym">Acutodesmus obliquus</name>
    <dbReference type="NCBI Taxonomy" id="3088"/>
    <lineage>
        <taxon>Eukaryota</taxon>
        <taxon>Viridiplantae</taxon>
        <taxon>Chlorophyta</taxon>
        <taxon>core chlorophytes</taxon>
        <taxon>Chlorophyceae</taxon>
        <taxon>CS clade</taxon>
        <taxon>Sphaeropleales</taxon>
        <taxon>Scenedesmaceae</taxon>
        <taxon>Tetradesmus</taxon>
    </lineage>
</organism>
<dbReference type="InterPro" id="IPR000668">
    <property type="entry name" value="Peptidase_C1A_C"/>
</dbReference>
<dbReference type="Proteomes" id="UP000256970">
    <property type="component" value="Unassembled WGS sequence"/>
</dbReference>
<dbReference type="GO" id="GO:0006508">
    <property type="term" value="P:proteolysis"/>
    <property type="evidence" value="ECO:0007669"/>
    <property type="project" value="InterPro"/>
</dbReference>
<dbReference type="EMBL" id="FNXT01000867">
    <property type="protein sequence ID" value="SZX68609.1"/>
    <property type="molecule type" value="Genomic_DNA"/>
</dbReference>
<dbReference type="SUPFAM" id="SSF54001">
    <property type="entry name" value="Cysteine proteinases"/>
    <property type="match status" value="1"/>
</dbReference>
<evidence type="ECO:0000313" key="4">
    <source>
        <dbReference type="Proteomes" id="UP000256970"/>
    </source>
</evidence>
<protein>
    <recommendedName>
        <fullName evidence="2">Peptidase C1A papain C-terminal domain-containing protein</fullName>
    </recommendedName>
</protein>